<evidence type="ECO:0000313" key="2">
    <source>
        <dbReference type="Proteomes" id="UP001500975"/>
    </source>
</evidence>
<comment type="caution">
    <text evidence="1">The sequence shown here is derived from an EMBL/GenBank/DDBJ whole genome shotgun (WGS) entry which is preliminary data.</text>
</comment>
<keyword evidence="2" id="KW-1185">Reference proteome</keyword>
<organism evidence="1 2">
    <name type="scientific">Variovorax defluvii</name>
    <dbReference type="NCBI Taxonomy" id="913761"/>
    <lineage>
        <taxon>Bacteria</taxon>
        <taxon>Pseudomonadati</taxon>
        <taxon>Pseudomonadota</taxon>
        <taxon>Betaproteobacteria</taxon>
        <taxon>Burkholderiales</taxon>
        <taxon>Comamonadaceae</taxon>
        <taxon>Variovorax</taxon>
    </lineage>
</organism>
<sequence length="44" mass="4986">MILEAVSVAKHLSDWHTAVPAQRALAKFIDDGDLHRHIRRCHAV</sequence>
<protein>
    <submittedName>
        <fullName evidence="1">Uncharacterized protein</fullName>
    </submittedName>
</protein>
<evidence type="ECO:0000313" key="1">
    <source>
        <dbReference type="EMBL" id="GAA4332480.1"/>
    </source>
</evidence>
<dbReference type="Proteomes" id="UP001500975">
    <property type="component" value="Unassembled WGS sequence"/>
</dbReference>
<gene>
    <name evidence="1" type="ORF">GCM10023165_07100</name>
</gene>
<accession>A0ABP8H0A8</accession>
<name>A0ABP8H0A8_9BURK</name>
<proteinExistence type="predicted"/>
<dbReference type="EMBL" id="BAABGJ010000007">
    <property type="protein sequence ID" value="GAA4332480.1"/>
    <property type="molecule type" value="Genomic_DNA"/>
</dbReference>
<reference evidence="2" key="1">
    <citation type="journal article" date="2019" name="Int. J. Syst. Evol. Microbiol.">
        <title>The Global Catalogue of Microorganisms (GCM) 10K type strain sequencing project: providing services to taxonomists for standard genome sequencing and annotation.</title>
        <authorList>
            <consortium name="The Broad Institute Genomics Platform"/>
            <consortium name="The Broad Institute Genome Sequencing Center for Infectious Disease"/>
            <person name="Wu L."/>
            <person name="Ma J."/>
        </authorList>
    </citation>
    <scope>NUCLEOTIDE SEQUENCE [LARGE SCALE GENOMIC DNA]</scope>
    <source>
        <strain evidence="2">JCM 17804</strain>
    </source>
</reference>